<dbReference type="CDD" id="cd07302">
    <property type="entry name" value="CHD"/>
    <property type="match status" value="1"/>
</dbReference>
<feature type="transmembrane region" description="Helical" evidence="2">
    <location>
        <begin position="24"/>
        <end position="43"/>
    </location>
</feature>
<dbReference type="Gene3D" id="3.30.70.1230">
    <property type="entry name" value="Nucleotide cyclase"/>
    <property type="match status" value="1"/>
</dbReference>
<keyword evidence="1" id="KW-0175">Coiled coil</keyword>
<proteinExistence type="predicted"/>
<protein>
    <submittedName>
        <fullName evidence="4">Adenylate cyclase</fullName>
    </submittedName>
</protein>
<dbReference type="SUPFAM" id="SSF55073">
    <property type="entry name" value="Nucleotide cyclase"/>
    <property type="match status" value="1"/>
</dbReference>
<sequence length="515" mass="57454">MADTALSSRQYLDLKAQTRRQTHLTRILAFLVASGMLGAGIGLQVYPFSLLWAVAPLLAYPLLIQLLTMVAEKRGVAAATLSQTLLQADALCIGFACACLWFAVVPSLALLAIVHANAMSHGGWRPWLGSVAMTTLGAGAGGALFYLLDPTFEPVPQAPLSLVVLALLGLAVYMGASAFFAQRQTRYLRLAQQQLREQQRQALNMSRKLAKYLPPQIWGSLFTGKRDAKLETRRKRLTVFFSDIKGFSAISEELPLDTLTAMLNTYLSEMTRIALRHGGTIDKFIGDAVMVFFGDPKSEGAQEDAFRCVAMAIEMQRHMRLLRQRWKHEGIEQPLEIRIGINTGYVTVGNFGTDSRMDYTILGTDVNLASRLESACRPGQVLISESTHELVQDRIQCRSVGDISAKGFNRPIPVYEARDLKRHAGARNRYVSAETEGFALHMDLERIHNFDKKRILGTLARSATDLKDNKPVSLDFEAEGFVLHLDSDRLHHRERPRVLEFMGRSARRVQEQLRL</sequence>
<dbReference type="AlphaFoldDB" id="A0A9Q3ZE76"/>
<accession>A0A9Q3ZE76</accession>
<dbReference type="InterPro" id="IPR029787">
    <property type="entry name" value="Nucleotide_cyclase"/>
</dbReference>
<dbReference type="KEGG" id="axe:P40_07475"/>
<dbReference type="Pfam" id="PF00211">
    <property type="entry name" value="Guanylate_cyc"/>
    <property type="match status" value="1"/>
</dbReference>
<feature type="coiled-coil region" evidence="1">
    <location>
        <begin position="181"/>
        <end position="208"/>
    </location>
</feature>
<dbReference type="EMBL" id="JAJVKT010000025">
    <property type="protein sequence ID" value="MCE7510523.1"/>
    <property type="molecule type" value="Genomic_DNA"/>
</dbReference>
<feature type="transmembrane region" description="Helical" evidence="2">
    <location>
        <begin position="91"/>
        <end position="115"/>
    </location>
</feature>
<dbReference type="SMART" id="SM00044">
    <property type="entry name" value="CYCc"/>
    <property type="match status" value="1"/>
</dbReference>
<dbReference type="InterPro" id="IPR007894">
    <property type="entry name" value="MASE2"/>
</dbReference>
<dbReference type="PANTHER" id="PTHR43081:SF18">
    <property type="entry name" value="BLL7624 PROTEIN"/>
    <property type="match status" value="1"/>
</dbReference>
<keyword evidence="2" id="KW-0812">Transmembrane</keyword>
<dbReference type="PANTHER" id="PTHR43081">
    <property type="entry name" value="ADENYLATE CYCLASE, TERMINAL-DIFFERENTIATION SPECIFIC-RELATED"/>
    <property type="match status" value="1"/>
</dbReference>
<evidence type="ECO:0000313" key="4">
    <source>
        <dbReference type="EMBL" id="MCE7510523.1"/>
    </source>
</evidence>
<keyword evidence="5" id="KW-1185">Reference proteome</keyword>
<evidence type="ECO:0000313" key="5">
    <source>
        <dbReference type="Proteomes" id="UP001107961"/>
    </source>
</evidence>
<feature type="transmembrane region" description="Helical" evidence="2">
    <location>
        <begin position="127"/>
        <end position="148"/>
    </location>
</feature>
<evidence type="ECO:0000256" key="1">
    <source>
        <dbReference type="SAM" id="Coils"/>
    </source>
</evidence>
<feature type="domain" description="Guanylate cyclase" evidence="3">
    <location>
        <begin position="238"/>
        <end position="373"/>
    </location>
</feature>
<dbReference type="GO" id="GO:0035556">
    <property type="term" value="P:intracellular signal transduction"/>
    <property type="evidence" value="ECO:0007669"/>
    <property type="project" value="InterPro"/>
</dbReference>
<evidence type="ECO:0000256" key="2">
    <source>
        <dbReference type="SAM" id="Phobius"/>
    </source>
</evidence>
<name>A0A9Q3ZE76_9GAMM</name>
<dbReference type="PROSITE" id="PS50125">
    <property type="entry name" value="GUANYLATE_CYCLASE_2"/>
    <property type="match status" value="1"/>
</dbReference>
<dbReference type="InterPro" id="IPR050697">
    <property type="entry name" value="Adenylyl/Guanylyl_Cyclase_3/4"/>
</dbReference>
<keyword evidence="2" id="KW-1133">Transmembrane helix</keyword>
<evidence type="ECO:0000259" key="3">
    <source>
        <dbReference type="PROSITE" id="PS50125"/>
    </source>
</evidence>
<dbReference type="Proteomes" id="UP001107961">
    <property type="component" value="Unassembled WGS sequence"/>
</dbReference>
<feature type="transmembrane region" description="Helical" evidence="2">
    <location>
        <begin position="160"/>
        <end position="181"/>
    </location>
</feature>
<comment type="caution">
    <text evidence="4">The sequence shown here is derived from an EMBL/GenBank/DDBJ whole genome shotgun (WGS) entry which is preliminary data.</text>
</comment>
<feature type="transmembrane region" description="Helical" evidence="2">
    <location>
        <begin position="49"/>
        <end position="70"/>
    </location>
</feature>
<dbReference type="InterPro" id="IPR001054">
    <property type="entry name" value="A/G_cyclase"/>
</dbReference>
<dbReference type="GO" id="GO:0004016">
    <property type="term" value="F:adenylate cyclase activity"/>
    <property type="evidence" value="ECO:0007669"/>
    <property type="project" value="UniProtKB-ARBA"/>
</dbReference>
<keyword evidence="2" id="KW-0472">Membrane</keyword>
<dbReference type="GO" id="GO:0006171">
    <property type="term" value="P:cAMP biosynthetic process"/>
    <property type="evidence" value="ECO:0007669"/>
    <property type="project" value="TreeGrafter"/>
</dbReference>
<reference evidence="4" key="1">
    <citation type="submission" date="2022-01" db="EMBL/GenBank/DDBJ databases">
        <authorList>
            <person name="Karlyshev A.V."/>
            <person name="Jaspars M."/>
        </authorList>
    </citation>
    <scope>NUCLEOTIDE SEQUENCE</scope>
    <source>
        <strain evidence="4">AGSA3-2</strain>
    </source>
</reference>
<dbReference type="Pfam" id="PF05230">
    <property type="entry name" value="MASE2"/>
    <property type="match status" value="1"/>
</dbReference>
<gene>
    <name evidence="4" type="ORF">LZG35_17945</name>
</gene>
<organism evidence="4 5">
    <name type="scientific">Alloalcanivorax xenomutans</name>
    <dbReference type="NCBI Taxonomy" id="1094342"/>
    <lineage>
        <taxon>Bacteria</taxon>
        <taxon>Pseudomonadati</taxon>
        <taxon>Pseudomonadota</taxon>
        <taxon>Gammaproteobacteria</taxon>
        <taxon>Oceanospirillales</taxon>
        <taxon>Alcanivoracaceae</taxon>
        <taxon>Alloalcanivorax</taxon>
    </lineage>
</organism>
<dbReference type="RefSeq" id="WP_080530715.1">
    <property type="nucleotide sequence ID" value="NZ_CP012331.1"/>
</dbReference>